<sequence>MDAYPPEYIAHNLPLIVLSGLGSSPELEAIPPVQDVLPGRRSTPISSELPPVTGQRADQLLQEFLSTDARDAAWNNVTETRKGAVRGFRIRPVGRNFMLPPRKADPPENSDGLSPPGSPTIAPTPTWILHSPVSPLSPESAIFPDGVMSAAWTMKHQYYIPSFFISFFDFTSDPSRNSLHDNQLKTEINKIKGQLQISEHRTRYAVVLISDKSILEATDIEERLSTIRRATGLDATKGLFFLPPNSSRVELASFAQMVVTTLKPLTTEYYRDLTKHARRKKGRSQIPAPTAPPTRGTSQTLAQQGWAVRYDFKLGVFAEYRQEMDAAQRHYQSALDNLFGPDGVFETTANWSPRWDENRLLADAIAIRNIRCLLWNKLPTAAVQAWLIYKSRVRSLLDRRGKGTANYGWEAWESRWAKAMSQLIQRAELPIFAAKDSLQDSSVVSDRPFTLYSPPEKVGISQGERLAPWHLLHHPGYWLRLSAKHAQKRRLLAEDIPDEDRTPPGLSPAAQVSHRYTTYDHYLVPGPHVEYALPGSKGYDHCSEIIDIMNQAAQEFYIRGQQRVVDHLNLETAKELIHAKRYADAESVLRPLWEGMSWRKEKWYPLVGEVTWALRECAMRVQDSEILLASEWELLSRALPPKPGYSHNLMTCLDTFPVDEGGKPTVTVSADKIVSCLALTFTFFEGDGNVGEPLPSQIAVTSNARSGSAPLTLSKLMIRFKGCLSEVQLVHTSSTSETNDLPAHYSVIKELDLEETAASSRSDQKPLWSGGSDLTIYPGQTKVFAFAITFRDAGEVNALSSMVEIETERFDLVCSSTMSEGDVLPTWWIRGSSGIKARKLSRTSGIFVQIHPKPPKMEIALPNLLDHYYTDEAVTLDIEIINKEEETTEAVLEVRLLGLSTDTLEYSWIPHADSANNEPVKIPASDSESQIELPGHVVGRLERNARRTETIKFRAPSIPSGYALEIRVLYHLLSDEDIPISKTLTTDLVFDGPFEASYEFSPRVHPDPWPSMFEVHEGESGDAVSGVAGGIAQRWHLKAKVASFAEEVLVIEDTGLELHEIHGGAICDISKEFPSENIDILPQELQERSFSLDMRKIKFEERRSAALDMGLSITWRRKSGTNSDSPAIISMLAMPRLHLPSSEPRVLASVTQSPIVKSFQTLHLDYTLENPTTHSLTFEVSMEASEDFAFAGSKLQSLIMLPFSRQTVHYNIVPMVQAAWIMPQLRVVDRYFNKTLKIQATDDIKMDKKGIMIWVDDDE</sequence>
<dbReference type="Pfam" id="PF11817">
    <property type="entry name" value="Foie-gras_1"/>
    <property type="match status" value="1"/>
</dbReference>
<evidence type="ECO:0000256" key="1">
    <source>
        <dbReference type="SAM" id="MobiDB-lite"/>
    </source>
</evidence>
<evidence type="ECO:0000259" key="2">
    <source>
        <dbReference type="Pfam" id="PF07919"/>
    </source>
</evidence>
<reference evidence="4" key="1">
    <citation type="journal article" date="2020" name="Stud. Mycol.">
        <title>101 Dothideomycetes genomes: a test case for predicting lifestyles and emergence of pathogens.</title>
        <authorList>
            <person name="Haridas S."/>
            <person name="Albert R."/>
            <person name="Binder M."/>
            <person name="Bloem J."/>
            <person name="Labutti K."/>
            <person name="Salamov A."/>
            <person name="Andreopoulos B."/>
            <person name="Baker S."/>
            <person name="Barry K."/>
            <person name="Bills G."/>
            <person name="Bluhm B."/>
            <person name="Cannon C."/>
            <person name="Castanera R."/>
            <person name="Culley D."/>
            <person name="Daum C."/>
            <person name="Ezra D."/>
            <person name="Gonzalez J."/>
            <person name="Henrissat B."/>
            <person name="Kuo A."/>
            <person name="Liang C."/>
            <person name="Lipzen A."/>
            <person name="Lutzoni F."/>
            <person name="Magnuson J."/>
            <person name="Mondo S."/>
            <person name="Nolan M."/>
            <person name="Ohm R."/>
            <person name="Pangilinan J."/>
            <person name="Park H.-J."/>
            <person name="Ramirez L."/>
            <person name="Alfaro M."/>
            <person name="Sun H."/>
            <person name="Tritt A."/>
            <person name="Yoshinaga Y."/>
            <person name="Zwiers L.-H."/>
            <person name="Turgeon B."/>
            <person name="Goodwin S."/>
            <person name="Spatafora J."/>
            <person name="Crous P."/>
            <person name="Grigoriev I."/>
        </authorList>
    </citation>
    <scope>NUCLEOTIDE SEQUENCE</scope>
    <source>
        <strain evidence="4">CBS 269.34</strain>
    </source>
</reference>
<proteinExistence type="predicted"/>
<organism evidence="4 5">
    <name type="scientific">Lophium mytilinum</name>
    <dbReference type="NCBI Taxonomy" id="390894"/>
    <lineage>
        <taxon>Eukaryota</taxon>
        <taxon>Fungi</taxon>
        <taxon>Dikarya</taxon>
        <taxon>Ascomycota</taxon>
        <taxon>Pezizomycotina</taxon>
        <taxon>Dothideomycetes</taxon>
        <taxon>Pleosporomycetidae</taxon>
        <taxon>Mytilinidiales</taxon>
        <taxon>Mytilinidiaceae</taxon>
        <taxon>Lophium</taxon>
    </lineage>
</organism>
<evidence type="ECO:0008006" key="6">
    <source>
        <dbReference type="Google" id="ProtNLM"/>
    </source>
</evidence>
<feature type="domain" description="Gryzun putative trafficking through Golgi" evidence="2">
    <location>
        <begin position="666"/>
        <end position="1256"/>
    </location>
</feature>
<evidence type="ECO:0000313" key="5">
    <source>
        <dbReference type="Proteomes" id="UP000799750"/>
    </source>
</evidence>
<gene>
    <name evidence="4" type="ORF">BU16DRAFT_508554</name>
</gene>
<feature type="region of interest" description="Disordered" evidence="1">
    <location>
        <begin position="96"/>
        <end position="124"/>
    </location>
</feature>
<dbReference type="PANTHER" id="PTHR14374">
    <property type="entry name" value="FOIE GRAS"/>
    <property type="match status" value="1"/>
</dbReference>
<evidence type="ECO:0000313" key="4">
    <source>
        <dbReference type="EMBL" id="KAF2495876.1"/>
    </source>
</evidence>
<dbReference type="OrthoDB" id="6278596at2759"/>
<feature type="domain" description="Trafficking protein particle complex subunit 11" evidence="3">
    <location>
        <begin position="354"/>
        <end position="637"/>
    </location>
</feature>
<feature type="region of interest" description="Disordered" evidence="1">
    <location>
        <begin position="276"/>
        <end position="300"/>
    </location>
</feature>
<protein>
    <recommendedName>
        <fullName evidence="6">Trafficking protein particle complex subunit 11 domain-containing protein</fullName>
    </recommendedName>
</protein>
<dbReference type="Pfam" id="PF07919">
    <property type="entry name" value="Gryzun"/>
    <property type="match status" value="1"/>
</dbReference>
<dbReference type="InterPro" id="IPR012880">
    <property type="entry name" value="Gryzun"/>
</dbReference>
<name>A0A6A6QUK6_9PEZI</name>
<evidence type="ECO:0000259" key="3">
    <source>
        <dbReference type="Pfam" id="PF11817"/>
    </source>
</evidence>
<keyword evidence="5" id="KW-1185">Reference proteome</keyword>
<dbReference type="InterPro" id="IPR021773">
    <property type="entry name" value="TPC11"/>
</dbReference>
<dbReference type="AlphaFoldDB" id="A0A6A6QUK6"/>
<dbReference type="EMBL" id="MU004188">
    <property type="protein sequence ID" value="KAF2495876.1"/>
    <property type="molecule type" value="Genomic_DNA"/>
</dbReference>
<accession>A0A6A6QUK6</accession>
<dbReference type="PANTHER" id="PTHR14374:SF0">
    <property type="entry name" value="TRAFFICKING PROTEIN PARTICLE COMPLEX SUBUNIT 11"/>
    <property type="match status" value="1"/>
</dbReference>
<dbReference type="Proteomes" id="UP000799750">
    <property type="component" value="Unassembled WGS sequence"/>
</dbReference>